<organism evidence="4 5">
    <name type="scientific">Aphanomyces stellatus</name>
    <dbReference type="NCBI Taxonomy" id="120398"/>
    <lineage>
        <taxon>Eukaryota</taxon>
        <taxon>Sar</taxon>
        <taxon>Stramenopiles</taxon>
        <taxon>Oomycota</taxon>
        <taxon>Saprolegniomycetes</taxon>
        <taxon>Saprolegniales</taxon>
        <taxon>Verrucalvaceae</taxon>
        <taxon>Aphanomyces</taxon>
    </lineage>
</organism>
<dbReference type="PANTHER" id="PTHR10677">
    <property type="entry name" value="UBIQUILIN"/>
    <property type="match status" value="1"/>
</dbReference>
<dbReference type="PANTHER" id="PTHR10677:SF3">
    <property type="entry name" value="FI07626P-RELATED"/>
    <property type="match status" value="1"/>
</dbReference>
<evidence type="ECO:0000313" key="3">
    <source>
        <dbReference type="EMBL" id="KAF0682696.1"/>
    </source>
</evidence>
<accession>A0A485LSP3</accession>
<keyword evidence="5" id="KW-1185">Reference proteome</keyword>
<evidence type="ECO:0000313" key="5">
    <source>
        <dbReference type="Proteomes" id="UP000332933"/>
    </source>
</evidence>
<dbReference type="SUPFAM" id="SSF54236">
    <property type="entry name" value="Ubiquitin-like"/>
    <property type="match status" value="1"/>
</dbReference>
<feature type="region of interest" description="Disordered" evidence="1">
    <location>
        <begin position="1"/>
        <end position="94"/>
    </location>
</feature>
<dbReference type="GO" id="GO:0005829">
    <property type="term" value="C:cytosol"/>
    <property type="evidence" value="ECO:0007669"/>
    <property type="project" value="TreeGrafter"/>
</dbReference>
<dbReference type="Pfam" id="PF00240">
    <property type="entry name" value="ubiquitin"/>
    <property type="match status" value="1"/>
</dbReference>
<evidence type="ECO:0000313" key="4">
    <source>
        <dbReference type="EMBL" id="VFU01841.1"/>
    </source>
</evidence>
<feature type="region of interest" description="Disordered" evidence="1">
    <location>
        <begin position="447"/>
        <end position="466"/>
    </location>
</feature>
<protein>
    <submittedName>
        <fullName evidence="4">Aste57867_25214 protein</fullName>
    </submittedName>
</protein>
<feature type="domain" description="Ubiquitin-like" evidence="2">
    <location>
        <begin position="121"/>
        <end position="193"/>
    </location>
</feature>
<feature type="compositionally biased region" description="Low complexity" evidence="1">
    <location>
        <begin position="52"/>
        <end position="66"/>
    </location>
</feature>
<sequence>MSRHILSPRGNRYTAVPNDQEDVDTPRDEAQVVVSDAADAAASARLRRRNSSDGTAAEATATASSSPMSPKAKQPVTSPTKAPSPSTVADDTIIEDEGPRVASEAAAEPELHSLEDPVGNLHIRILDLNGKVFPVQCASDWLVDRLKSVVQAKSGVDEARQRLIYRGRVLEGTTSLGEYKVDDGHTIHLFVRQAPTVPDVVESAAATVGPRPDYEYPDHRVIHFHGAASDTVRTAVFPSESARRMDPIMLDTPLGMAARRVKLWASFILIINTMKLLGQFAFLANYAAQQAAGMNERIKKEMEYTPLYDESTYATVGKLAAYAWGVYVGCVGFKAAHDTDLRPVRQYCVGIVVLGLLTMVEQVYEIMRFSSWDPEEYRKARQAMFGAQPQPSLDEMVRSYIVQTFILGLMFVWAVKHGLSHRDELASYNETLAAAAMNAVPLPPMETFERPTSGGTAAAAQDDSHV</sequence>
<dbReference type="InterPro" id="IPR000626">
    <property type="entry name" value="Ubiquitin-like_dom"/>
</dbReference>
<dbReference type="PROSITE" id="PS50053">
    <property type="entry name" value="UBIQUITIN_2"/>
    <property type="match status" value="1"/>
</dbReference>
<evidence type="ECO:0000259" key="2">
    <source>
        <dbReference type="PROSITE" id="PS50053"/>
    </source>
</evidence>
<feature type="compositionally biased region" description="Polar residues" evidence="1">
    <location>
        <begin position="75"/>
        <end position="89"/>
    </location>
</feature>
<proteinExistence type="predicted"/>
<dbReference type="AlphaFoldDB" id="A0A485LSP3"/>
<dbReference type="EMBL" id="VJMH01007502">
    <property type="protein sequence ID" value="KAF0682696.1"/>
    <property type="molecule type" value="Genomic_DNA"/>
</dbReference>
<name>A0A485LSP3_9STRA</name>
<dbReference type="InterPro" id="IPR015496">
    <property type="entry name" value="Ubiquilin"/>
</dbReference>
<dbReference type="Gene3D" id="3.10.20.90">
    <property type="entry name" value="Phosphatidylinositol 3-kinase Catalytic Subunit, Chain A, domain 1"/>
    <property type="match status" value="1"/>
</dbReference>
<dbReference type="SMART" id="SM00213">
    <property type="entry name" value="UBQ"/>
    <property type="match status" value="1"/>
</dbReference>
<feature type="compositionally biased region" description="Low complexity" evidence="1">
    <location>
        <begin position="31"/>
        <end position="44"/>
    </location>
</feature>
<dbReference type="Proteomes" id="UP000332933">
    <property type="component" value="Unassembled WGS sequence"/>
</dbReference>
<gene>
    <name evidence="4" type="primary">Aste57867_25214</name>
    <name evidence="3" type="ORF">As57867_025136</name>
    <name evidence="4" type="ORF">ASTE57867_25214</name>
</gene>
<dbReference type="GO" id="GO:0031593">
    <property type="term" value="F:polyubiquitin modification-dependent protein binding"/>
    <property type="evidence" value="ECO:0007669"/>
    <property type="project" value="TreeGrafter"/>
</dbReference>
<dbReference type="EMBL" id="CAADRA010007528">
    <property type="protein sequence ID" value="VFU01841.1"/>
    <property type="molecule type" value="Genomic_DNA"/>
</dbReference>
<dbReference type="OrthoDB" id="267397at2759"/>
<reference evidence="4 5" key="1">
    <citation type="submission" date="2019-03" db="EMBL/GenBank/DDBJ databases">
        <authorList>
            <person name="Gaulin E."/>
            <person name="Dumas B."/>
        </authorList>
    </citation>
    <scope>NUCLEOTIDE SEQUENCE [LARGE SCALE GENOMIC DNA]</scope>
    <source>
        <strain evidence="4">CBS 568.67</strain>
    </source>
</reference>
<evidence type="ECO:0000256" key="1">
    <source>
        <dbReference type="SAM" id="MobiDB-lite"/>
    </source>
</evidence>
<dbReference type="GO" id="GO:0006511">
    <property type="term" value="P:ubiquitin-dependent protein catabolic process"/>
    <property type="evidence" value="ECO:0007669"/>
    <property type="project" value="TreeGrafter"/>
</dbReference>
<dbReference type="InterPro" id="IPR029071">
    <property type="entry name" value="Ubiquitin-like_domsf"/>
</dbReference>
<reference evidence="3" key="2">
    <citation type="submission" date="2019-06" db="EMBL/GenBank/DDBJ databases">
        <title>Genomics analysis of Aphanomyces spp. identifies a new class of oomycete effector associated with host adaptation.</title>
        <authorList>
            <person name="Gaulin E."/>
        </authorList>
    </citation>
    <scope>NUCLEOTIDE SEQUENCE</scope>
    <source>
        <strain evidence="3">CBS 578.67</strain>
    </source>
</reference>